<evidence type="ECO:0000256" key="7">
    <source>
        <dbReference type="ARBA" id="ARBA00022833"/>
    </source>
</evidence>
<keyword evidence="4 11" id="KW-0547">Nucleotide-binding</keyword>
<keyword evidence="6 11" id="KW-0347">Helicase</keyword>
<dbReference type="InterPro" id="IPR040498">
    <property type="entry name" value="PriA_CRR"/>
</dbReference>
<keyword evidence="10 11" id="KW-0413">Isomerase</keyword>
<dbReference type="Gene3D" id="3.40.50.300">
    <property type="entry name" value="P-loop containing nucleotide triphosphate hydrolases"/>
    <property type="match status" value="2"/>
</dbReference>
<evidence type="ECO:0000313" key="14">
    <source>
        <dbReference type="Proteomes" id="UP001596056"/>
    </source>
</evidence>
<dbReference type="InterPro" id="IPR011545">
    <property type="entry name" value="DEAD/DEAH_box_helicase_dom"/>
</dbReference>
<dbReference type="InterPro" id="IPR042115">
    <property type="entry name" value="PriA_3primeBD_sf"/>
</dbReference>
<dbReference type="SMART" id="SM00487">
    <property type="entry name" value="DEXDc"/>
    <property type="match status" value="1"/>
</dbReference>
<dbReference type="InterPro" id="IPR005259">
    <property type="entry name" value="PriA"/>
</dbReference>
<evidence type="ECO:0000256" key="9">
    <source>
        <dbReference type="ARBA" id="ARBA00023125"/>
    </source>
</evidence>
<dbReference type="InterPro" id="IPR014001">
    <property type="entry name" value="Helicase_ATP-bd"/>
</dbReference>
<dbReference type="Pfam" id="PF18319">
    <property type="entry name" value="Zn_ribbon_PriA"/>
    <property type="match status" value="1"/>
</dbReference>
<comment type="catalytic activity">
    <reaction evidence="11">
        <text>Couples ATP hydrolysis with the unwinding of duplex DNA by translocating in the 3'-5' direction.</text>
        <dbReference type="EC" id="5.6.2.4"/>
    </reaction>
</comment>
<evidence type="ECO:0000256" key="8">
    <source>
        <dbReference type="ARBA" id="ARBA00022840"/>
    </source>
</evidence>
<protein>
    <recommendedName>
        <fullName evidence="11">Replication restart protein PriA</fullName>
    </recommendedName>
    <alternativeName>
        <fullName evidence="11">ATP-dependent DNA helicase PriA</fullName>
        <ecNumber evidence="11">5.6.2.4</ecNumber>
    </alternativeName>
    <alternativeName>
        <fullName evidence="11">DNA 3'-5' helicase PriA</fullName>
    </alternativeName>
</protein>
<organism evidence="13 14">
    <name type="scientific">Rubellimicrobium aerolatum</name>
    <dbReference type="NCBI Taxonomy" id="490979"/>
    <lineage>
        <taxon>Bacteria</taxon>
        <taxon>Pseudomonadati</taxon>
        <taxon>Pseudomonadota</taxon>
        <taxon>Alphaproteobacteria</taxon>
        <taxon>Rhodobacterales</taxon>
        <taxon>Roseobacteraceae</taxon>
        <taxon>Rubellimicrobium</taxon>
    </lineage>
</organism>
<feature type="binding site" evidence="11">
    <location>
        <position position="441"/>
    </location>
    <ligand>
        <name>Zn(2+)</name>
        <dbReference type="ChEBI" id="CHEBI:29105"/>
        <label>1</label>
    </ligand>
</feature>
<dbReference type="GO" id="GO:0016787">
    <property type="term" value="F:hydrolase activity"/>
    <property type="evidence" value="ECO:0007669"/>
    <property type="project" value="UniProtKB-KW"/>
</dbReference>
<evidence type="ECO:0000256" key="11">
    <source>
        <dbReference type="HAMAP-Rule" id="MF_00983"/>
    </source>
</evidence>
<feature type="binding site" evidence="11">
    <location>
        <position position="450"/>
    </location>
    <ligand>
        <name>Zn(2+)</name>
        <dbReference type="ChEBI" id="CHEBI:29105"/>
        <label>2</label>
    </ligand>
</feature>
<evidence type="ECO:0000256" key="2">
    <source>
        <dbReference type="ARBA" id="ARBA00022705"/>
    </source>
</evidence>
<feature type="binding site" evidence="11">
    <location>
        <position position="444"/>
    </location>
    <ligand>
        <name>Zn(2+)</name>
        <dbReference type="ChEBI" id="CHEBI:29105"/>
        <label>1</label>
    </ligand>
</feature>
<dbReference type="SMART" id="SM00490">
    <property type="entry name" value="HELICc"/>
    <property type="match status" value="1"/>
</dbReference>
<comment type="caution">
    <text evidence="13">The sequence shown here is derived from an EMBL/GenBank/DDBJ whole genome shotgun (WGS) entry which is preliminary data.</text>
</comment>
<feature type="binding site" evidence="11">
    <location>
        <position position="471"/>
    </location>
    <ligand>
        <name>Zn(2+)</name>
        <dbReference type="ChEBI" id="CHEBI:29105"/>
        <label>2</label>
    </ligand>
</feature>
<dbReference type="InterPro" id="IPR041222">
    <property type="entry name" value="PriA_3primeBD"/>
</dbReference>
<proteinExistence type="inferred from homology"/>
<evidence type="ECO:0000256" key="3">
    <source>
        <dbReference type="ARBA" id="ARBA00022723"/>
    </source>
</evidence>
<name>A0ABW0SG65_9RHOB</name>
<dbReference type="PROSITE" id="PS51192">
    <property type="entry name" value="HELICASE_ATP_BIND_1"/>
    <property type="match status" value="1"/>
</dbReference>
<dbReference type="InterPro" id="IPR027417">
    <property type="entry name" value="P-loop_NTPase"/>
</dbReference>
<dbReference type="Proteomes" id="UP001596056">
    <property type="component" value="Unassembled WGS sequence"/>
</dbReference>
<feature type="binding site" evidence="11">
    <location>
        <position position="453"/>
    </location>
    <ligand>
        <name>Zn(2+)</name>
        <dbReference type="ChEBI" id="CHEBI:29105"/>
        <label>2</label>
    </ligand>
</feature>
<keyword evidence="2 11" id="KW-0235">DNA replication</keyword>
<dbReference type="CDD" id="cd17929">
    <property type="entry name" value="DEXHc_priA"/>
    <property type="match status" value="1"/>
</dbReference>
<keyword evidence="1 11" id="KW-0639">Primosome</keyword>
<gene>
    <name evidence="11" type="primary">priA</name>
    <name evidence="13" type="ORF">ACFPOC_15835</name>
</gene>
<keyword evidence="8 11" id="KW-0067">ATP-binding</keyword>
<feature type="domain" description="Helicase ATP-binding" evidence="12">
    <location>
        <begin position="214"/>
        <end position="380"/>
    </location>
</feature>
<dbReference type="RefSeq" id="WP_209839863.1">
    <property type="nucleotide sequence ID" value="NZ_JAGGJP010000005.1"/>
</dbReference>
<sequence>MAEPAWEDRFAPGARVGILPLGALDRLLDYKAPEGGCAPGSFVEVPLGPRKIVGIVWGPGSGEVPEARLRAVTRILDAPPLRAPMREFLGRAADYTLTPLPAMVRLATRAPGLTEGQAMHHVYRLGPREAGRMTDARARVLAVLRDLPEKSFTLGELANRAGVGTAVIRGLVQQGAVLEVEAPRDRPYPVLDLGGPGVALTPDQMLAAAALRIGAEARTYNTTLLKGVTGSGKTEVYLEAVAETLRQGRQALVLLPEIALTGAFLSRVEARFGAPAAEWHSGMTQTERRRLWRQAAEGGASLVVGARSALFLPFRDLGLVVVDEEHDTSYKQEDGVLYNARDMAVLRASIEKAQVILASATPCLESWHNAQTGKYARLTLPARVGLAVLPTVKAVDMRLEDVPRGNWVSPTLATAVAQRLEREEQSLLFINRRGYAPVTLCRSCGHQLGCPHCDARLVEHRFMRRLMCHQCGETFPIPVACPDCGAEGKLSPVGPGVERLAEEVASLFPTARTAVLSSDLYGSARSLKEAIEQIADGAADIVIGTQLVAKGHNFPKLTLAGVIDADLGLYGSDLRAAERTFALMRQVSGRAGRADAPGEAMLQTYQPHHPVIQAILKGDDEGFWRAEADARRMAGMPPYARLCGIVLSSEDAQEAMDKAVEMARHKEPLARIGAEVWGPAPAPIARVRGRHRVRLLLKAERGSPFQDAIARWVAQFRFPSDLRLTIDIDPQSFM</sequence>
<comment type="catalytic activity">
    <reaction evidence="11">
        <text>ATP + H2O = ADP + phosphate + H(+)</text>
        <dbReference type="Rhea" id="RHEA:13065"/>
        <dbReference type="ChEBI" id="CHEBI:15377"/>
        <dbReference type="ChEBI" id="CHEBI:15378"/>
        <dbReference type="ChEBI" id="CHEBI:30616"/>
        <dbReference type="ChEBI" id="CHEBI:43474"/>
        <dbReference type="ChEBI" id="CHEBI:456216"/>
        <dbReference type="EC" id="5.6.2.4"/>
    </reaction>
</comment>
<evidence type="ECO:0000256" key="5">
    <source>
        <dbReference type="ARBA" id="ARBA00022801"/>
    </source>
</evidence>
<dbReference type="PANTHER" id="PTHR30580:SF0">
    <property type="entry name" value="PRIMOSOMAL PROTEIN N"/>
    <property type="match status" value="1"/>
</dbReference>
<accession>A0ABW0SG65</accession>
<keyword evidence="14" id="KW-1185">Reference proteome</keyword>
<evidence type="ECO:0000259" key="12">
    <source>
        <dbReference type="PROSITE" id="PS51192"/>
    </source>
</evidence>
<dbReference type="NCBIfam" id="TIGR00595">
    <property type="entry name" value="priA"/>
    <property type="match status" value="1"/>
</dbReference>
<comment type="function">
    <text evidence="11">Initiates the restart of stalled replication forks, which reloads the replicative helicase on sites other than the origin of replication. Recognizes and binds to abandoned replication forks and remodels them to uncover a helicase loading site. Promotes assembly of the primosome at these replication forks.</text>
</comment>
<dbReference type="EC" id="5.6.2.4" evidence="11"/>
<comment type="similarity">
    <text evidence="11">Belongs to the helicase family. PriA subfamily.</text>
</comment>
<dbReference type="HAMAP" id="MF_00983">
    <property type="entry name" value="PriA"/>
    <property type="match status" value="1"/>
</dbReference>
<dbReference type="NCBIfam" id="NF004070">
    <property type="entry name" value="PRK05580.2-2"/>
    <property type="match status" value="1"/>
</dbReference>
<keyword evidence="3 11" id="KW-0479">Metal-binding</keyword>
<reference evidence="14" key="1">
    <citation type="journal article" date="2019" name="Int. J. Syst. Evol. Microbiol.">
        <title>The Global Catalogue of Microorganisms (GCM) 10K type strain sequencing project: providing services to taxonomists for standard genome sequencing and annotation.</title>
        <authorList>
            <consortium name="The Broad Institute Genomics Platform"/>
            <consortium name="The Broad Institute Genome Sequencing Center for Infectious Disease"/>
            <person name="Wu L."/>
            <person name="Ma J."/>
        </authorList>
    </citation>
    <scope>NUCLEOTIDE SEQUENCE [LARGE SCALE GENOMIC DNA]</scope>
    <source>
        <strain evidence="14">KACC 11588</strain>
    </source>
</reference>
<comment type="subunit">
    <text evidence="11">Component of the replication restart primosome.</text>
</comment>
<keyword evidence="5 11" id="KW-0378">Hydrolase</keyword>
<evidence type="ECO:0000256" key="1">
    <source>
        <dbReference type="ARBA" id="ARBA00022515"/>
    </source>
</evidence>
<evidence type="ECO:0000313" key="13">
    <source>
        <dbReference type="EMBL" id="MFC5567884.1"/>
    </source>
</evidence>
<evidence type="ECO:0000256" key="4">
    <source>
        <dbReference type="ARBA" id="ARBA00022741"/>
    </source>
</evidence>
<dbReference type="Gene3D" id="3.40.1440.60">
    <property type="entry name" value="PriA, 3(prime) DNA-binding domain"/>
    <property type="match status" value="1"/>
</dbReference>
<comment type="cofactor">
    <cofactor evidence="11">
        <name>Zn(2+)</name>
        <dbReference type="ChEBI" id="CHEBI:29105"/>
    </cofactor>
    <text evidence="11">Binds 2 zinc ions per subunit.</text>
</comment>
<dbReference type="SUPFAM" id="SSF52540">
    <property type="entry name" value="P-loop containing nucleoside triphosphate hydrolases"/>
    <property type="match status" value="2"/>
</dbReference>
<keyword evidence="7 11" id="KW-0862">Zinc</keyword>
<dbReference type="Pfam" id="PF00270">
    <property type="entry name" value="DEAD"/>
    <property type="match status" value="1"/>
</dbReference>
<dbReference type="InterPro" id="IPR001650">
    <property type="entry name" value="Helicase_C-like"/>
</dbReference>
<dbReference type="Pfam" id="PF17764">
    <property type="entry name" value="PriA_3primeBD"/>
    <property type="match status" value="1"/>
</dbReference>
<evidence type="ECO:0000256" key="6">
    <source>
        <dbReference type="ARBA" id="ARBA00022806"/>
    </source>
</evidence>
<evidence type="ECO:0000256" key="10">
    <source>
        <dbReference type="ARBA" id="ARBA00023235"/>
    </source>
</evidence>
<feature type="binding site" evidence="11">
    <location>
        <position position="481"/>
    </location>
    <ligand>
        <name>Zn(2+)</name>
        <dbReference type="ChEBI" id="CHEBI:29105"/>
        <label>1</label>
    </ligand>
</feature>
<dbReference type="EMBL" id="JBHSNA010000021">
    <property type="protein sequence ID" value="MFC5567884.1"/>
    <property type="molecule type" value="Genomic_DNA"/>
</dbReference>
<feature type="binding site" evidence="11">
    <location>
        <position position="468"/>
    </location>
    <ligand>
        <name>Zn(2+)</name>
        <dbReference type="ChEBI" id="CHEBI:29105"/>
        <label>2</label>
    </ligand>
</feature>
<dbReference type="InterPro" id="IPR041236">
    <property type="entry name" value="PriA_C"/>
</dbReference>
<keyword evidence="9 11" id="KW-0238">DNA-binding</keyword>
<dbReference type="Pfam" id="PF18074">
    <property type="entry name" value="PriA_C"/>
    <property type="match status" value="1"/>
</dbReference>
<dbReference type="PANTHER" id="PTHR30580">
    <property type="entry name" value="PRIMOSOMAL PROTEIN N"/>
    <property type="match status" value="1"/>
</dbReference>
<feature type="binding site" evidence="11">
    <location>
        <position position="484"/>
    </location>
    <ligand>
        <name>Zn(2+)</name>
        <dbReference type="ChEBI" id="CHEBI:29105"/>
        <label>1</label>
    </ligand>
</feature>